<feature type="chain" id="PRO_5009838092" description="Lipoprotein" evidence="1">
    <location>
        <begin position="22"/>
        <end position="436"/>
    </location>
</feature>
<sequence>MFHKLKAVAGLFAVVSLSACAVIHPPKPLPNPVAPTAPVTTLKAVGLAHPQTVWVPAFYTSGNDSLLFINGRRYRAPNGAGNVVGFVSTPTGYSVAVENVPSPSMITNSFGMPVGRLQRGAKLEVFSVTKTGKTVRELGSMPLYKVNEVFQTKSAFYVQKNTGWVHEQNGSGELPLFSYYGLNKSGQAVSGPSDVLYATPAKGGGWYKEIVTGTNIMGALYGRVLLVKNGQVLLNHFGEDGFSSPTIYFHAPSMFVNEAPIVDSERTGYLMAARFYANPIGQGGAPTANFGVLNPAKISIRQIDQSIQLGLGAAAHFALREALINTNTGPARVGQLENVNGPVYVGYKNLTTGSKHPIFPMVNGLEHFAGIFAGGNAGGQEAINAKVDAFTVITPKGAILIDANHGQVSTGYSIATTAQIPALDMQQFAAQYGLMP</sequence>
<gene>
    <name evidence="2" type="ORF">A6P07_12345</name>
</gene>
<evidence type="ECO:0000256" key="1">
    <source>
        <dbReference type="SAM" id="SignalP"/>
    </source>
</evidence>
<proteinExistence type="predicted"/>
<dbReference type="RefSeq" id="WP_024892503.1">
    <property type="nucleotide sequence ID" value="NZ_JMEB01000104.1"/>
</dbReference>
<protein>
    <recommendedName>
        <fullName evidence="4">Lipoprotein</fullName>
    </recommendedName>
</protein>
<keyword evidence="1" id="KW-0732">Signal</keyword>
<feature type="signal peptide" evidence="1">
    <location>
        <begin position="1"/>
        <end position="21"/>
    </location>
</feature>
<dbReference type="Proteomes" id="UP000094893">
    <property type="component" value="Unassembled WGS sequence"/>
</dbReference>
<comment type="caution">
    <text evidence="2">The sequence shown here is derived from an EMBL/GenBank/DDBJ whole genome shotgun (WGS) entry which is preliminary data.</text>
</comment>
<dbReference type="PROSITE" id="PS51257">
    <property type="entry name" value="PROKAR_LIPOPROTEIN"/>
    <property type="match status" value="1"/>
</dbReference>
<accession>A0A1C2JHC9</accession>
<evidence type="ECO:0000313" key="2">
    <source>
        <dbReference type="EMBL" id="OCX71336.1"/>
    </source>
</evidence>
<evidence type="ECO:0000313" key="3">
    <source>
        <dbReference type="Proteomes" id="UP000094893"/>
    </source>
</evidence>
<dbReference type="EMBL" id="LWSA01000171">
    <property type="protein sequence ID" value="OCX71336.1"/>
    <property type="molecule type" value="Genomic_DNA"/>
</dbReference>
<reference evidence="2 3" key="1">
    <citation type="journal article" date="2016" name="Int. J. Mol. Sci.">
        <title>Comparative genomics of the extreme acidophile Acidithiobacillus thiooxidans reveals intraspecific divergence and niche adaptation.</title>
        <authorList>
            <person name="Zhang X."/>
            <person name="Feng X."/>
            <person name="Tao J."/>
            <person name="Ma L."/>
            <person name="Xiao Y."/>
            <person name="Liang Y."/>
            <person name="Liu X."/>
            <person name="Yin H."/>
        </authorList>
    </citation>
    <scope>NUCLEOTIDE SEQUENCE [LARGE SCALE GENOMIC DNA]</scope>
    <source>
        <strain evidence="2 3">A02</strain>
    </source>
</reference>
<dbReference type="AlphaFoldDB" id="A0A1C2JHC9"/>
<name>A0A1C2JHC9_ACITH</name>
<evidence type="ECO:0008006" key="4">
    <source>
        <dbReference type="Google" id="ProtNLM"/>
    </source>
</evidence>
<organism evidence="2 3">
    <name type="scientific">Acidithiobacillus thiooxidans</name>
    <name type="common">Thiobacillus thiooxidans</name>
    <dbReference type="NCBI Taxonomy" id="930"/>
    <lineage>
        <taxon>Bacteria</taxon>
        <taxon>Pseudomonadati</taxon>
        <taxon>Pseudomonadota</taxon>
        <taxon>Acidithiobacillia</taxon>
        <taxon>Acidithiobacillales</taxon>
        <taxon>Acidithiobacillaceae</taxon>
        <taxon>Acidithiobacillus</taxon>
    </lineage>
</organism>